<feature type="signal peptide" evidence="2">
    <location>
        <begin position="1"/>
        <end position="20"/>
    </location>
</feature>
<dbReference type="SUPFAM" id="SSF49785">
    <property type="entry name" value="Galactose-binding domain-like"/>
    <property type="match status" value="1"/>
</dbReference>
<dbReference type="GO" id="GO:0051082">
    <property type="term" value="F:unfolded protein binding"/>
    <property type="evidence" value="ECO:0007669"/>
    <property type="project" value="TreeGrafter"/>
</dbReference>
<dbReference type="GO" id="GO:0010257">
    <property type="term" value="P:NADH dehydrogenase complex assembly"/>
    <property type="evidence" value="ECO:0007669"/>
    <property type="project" value="TreeGrafter"/>
</dbReference>
<evidence type="ECO:0000256" key="2">
    <source>
        <dbReference type="SAM" id="SignalP"/>
    </source>
</evidence>
<gene>
    <name evidence="4" type="ORF">PPYR1160_LOCUS7120</name>
</gene>
<dbReference type="InterPro" id="IPR008979">
    <property type="entry name" value="Galactose-bd-like_sf"/>
</dbReference>
<comment type="similarity">
    <text evidence="1">Belongs to the CIA30 family.</text>
</comment>
<organism evidence="4">
    <name type="scientific">Pinguiococcus pyrenoidosus</name>
    <dbReference type="NCBI Taxonomy" id="172671"/>
    <lineage>
        <taxon>Eukaryota</taxon>
        <taxon>Sar</taxon>
        <taxon>Stramenopiles</taxon>
        <taxon>Ochrophyta</taxon>
        <taxon>Pinguiophyceae</taxon>
        <taxon>Pinguiochrysidales</taxon>
        <taxon>Pinguiochrysidaceae</taxon>
        <taxon>Pinguiococcus</taxon>
    </lineage>
</organism>
<proteinExistence type="inferred from homology"/>
<dbReference type="AlphaFoldDB" id="A0A7R9U7U7"/>
<accession>A0A7R9U7U7</accession>
<evidence type="ECO:0000313" key="4">
    <source>
        <dbReference type="EMBL" id="CAD8257627.1"/>
    </source>
</evidence>
<evidence type="ECO:0000259" key="3">
    <source>
        <dbReference type="Pfam" id="PF08547"/>
    </source>
</evidence>
<dbReference type="EMBL" id="HBEA01009266">
    <property type="protein sequence ID" value="CAD8257627.1"/>
    <property type="molecule type" value="Transcribed_RNA"/>
</dbReference>
<sequence length="249" mass="27188">MAPSVLIALTFLAFLGSGRAWAPVAPRRAAKTGLRASSQESPSASGRWQPGRFLRTAFFFNAPRLRGGAGQKNVVLPGEVAWDASSAAEWGVLDDVVMGGVSASQWRLEDGVGVWVGDVSTDNNGGFCGARTRLLDPPLDFSRARGVVLRLKGNGQRYKFILRDDADWNGTSWTFSFDTQAGRWIDVKVPFGALIPTKFARTLKGVAPFDNSKVTTFQLTYSKFEYDGGLNPKFRTGPFQLELEKITAF</sequence>
<name>A0A7R9U7U7_9STRA</name>
<feature type="domain" description="NADH:ubiquinone oxidoreductase intermediate-associated protein 30" evidence="3">
    <location>
        <begin position="84"/>
        <end position="243"/>
    </location>
</feature>
<dbReference type="InterPro" id="IPR039131">
    <property type="entry name" value="NDUFAF1"/>
</dbReference>
<dbReference type="PANTHER" id="PTHR13194">
    <property type="entry name" value="COMPLEX I INTERMEDIATE-ASSOCIATED PROTEIN 30"/>
    <property type="match status" value="1"/>
</dbReference>
<reference evidence="4" key="1">
    <citation type="submission" date="2021-01" db="EMBL/GenBank/DDBJ databases">
        <authorList>
            <person name="Corre E."/>
            <person name="Pelletier E."/>
            <person name="Niang G."/>
            <person name="Scheremetjew M."/>
            <person name="Finn R."/>
            <person name="Kale V."/>
            <person name="Holt S."/>
            <person name="Cochrane G."/>
            <person name="Meng A."/>
            <person name="Brown T."/>
            <person name="Cohen L."/>
        </authorList>
    </citation>
    <scope>NUCLEOTIDE SEQUENCE</scope>
    <source>
        <strain evidence="4">CCMP2078</strain>
    </source>
</reference>
<keyword evidence="2" id="KW-0732">Signal</keyword>
<evidence type="ECO:0000256" key="1">
    <source>
        <dbReference type="ARBA" id="ARBA00007884"/>
    </source>
</evidence>
<dbReference type="Pfam" id="PF08547">
    <property type="entry name" value="CIA30"/>
    <property type="match status" value="1"/>
</dbReference>
<dbReference type="InterPro" id="IPR013857">
    <property type="entry name" value="NADH-UbQ_OxRdtase-assoc_prot30"/>
</dbReference>
<feature type="chain" id="PRO_5031485925" description="NADH:ubiquinone oxidoreductase intermediate-associated protein 30 domain-containing protein" evidence="2">
    <location>
        <begin position="21"/>
        <end position="249"/>
    </location>
</feature>
<protein>
    <recommendedName>
        <fullName evidence="3">NADH:ubiquinone oxidoreductase intermediate-associated protein 30 domain-containing protein</fullName>
    </recommendedName>
</protein>
<dbReference type="PANTHER" id="PTHR13194:SF19">
    <property type="entry name" value="NAD(P)-BINDING ROSSMANN-FOLD SUPERFAMILY PROTEIN"/>
    <property type="match status" value="1"/>
</dbReference>